<sequence length="82" mass="9091">MSRYVIDSCDDEHLILGDEGIAFDTLEDARTAALAALPDMARDKLATGDHRTFSTAVRDMDGTVFYRATLTLADEWLNAPNR</sequence>
<reference evidence="2 3" key="1">
    <citation type="journal article" date="2021" name="Front. Microbiol.">
        <title>Comprehensive Comparative Genomics and Phenotyping of Methylobacterium Species.</title>
        <authorList>
            <person name="Alessa O."/>
            <person name="Ogura Y."/>
            <person name="Fujitani Y."/>
            <person name="Takami H."/>
            <person name="Hayashi T."/>
            <person name="Sahin N."/>
            <person name="Tani A."/>
        </authorList>
    </citation>
    <scope>NUCLEOTIDE SEQUENCE [LARGE SCALE GENOMIC DNA]</scope>
    <source>
        <strain evidence="2 3">DSM 23679</strain>
    </source>
</reference>
<feature type="domain" description="DUF6894" evidence="1">
    <location>
        <begin position="3"/>
        <end position="71"/>
    </location>
</feature>
<accession>A0ABQ4QP40</accession>
<organism evidence="2 3">
    <name type="scientific">Methylobacterium cerastii</name>
    <dbReference type="NCBI Taxonomy" id="932741"/>
    <lineage>
        <taxon>Bacteria</taxon>
        <taxon>Pseudomonadati</taxon>
        <taxon>Pseudomonadota</taxon>
        <taxon>Alphaproteobacteria</taxon>
        <taxon>Hyphomicrobiales</taxon>
        <taxon>Methylobacteriaceae</taxon>
        <taxon>Methylobacterium</taxon>
    </lineage>
</organism>
<dbReference type="EMBL" id="BPQG01000083">
    <property type="protein sequence ID" value="GJD46685.1"/>
    <property type="molecule type" value="Genomic_DNA"/>
</dbReference>
<evidence type="ECO:0000313" key="2">
    <source>
        <dbReference type="EMBL" id="GJD46685.1"/>
    </source>
</evidence>
<dbReference type="RefSeq" id="WP_147814245.1">
    <property type="nucleotide sequence ID" value="NZ_BPQG01000083.1"/>
</dbReference>
<protein>
    <recommendedName>
        <fullName evidence="1">DUF6894 domain-containing protein</fullName>
    </recommendedName>
</protein>
<keyword evidence="3" id="KW-1185">Reference proteome</keyword>
<proteinExistence type="predicted"/>
<dbReference type="InterPro" id="IPR054189">
    <property type="entry name" value="DUF6894"/>
</dbReference>
<name>A0ABQ4QP40_9HYPH</name>
<evidence type="ECO:0000259" key="1">
    <source>
        <dbReference type="Pfam" id="PF21834"/>
    </source>
</evidence>
<comment type="caution">
    <text evidence="2">The sequence shown here is derived from an EMBL/GenBank/DDBJ whole genome shotgun (WGS) entry which is preliminary data.</text>
</comment>
<gene>
    <name evidence="2" type="ORF">AFCDBAGC_4568</name>
</gene>
<evidence type="ECO:0000313" key="3">
    <source>
        <dbReference type="Proteomes" id="UP001055117"/>
    </source>
</evidence>
<dbReference type="Pfam" id="PF21834">
    <property type="entry name" value="DUF6894"/>
    <property type="match status" value="1"/>
</dbReference>
<dbReference type="Proteomes" id="UP001055117">
    <property type="component" value="Unassembled WGS sequence"/>
</dbReference>